<dbReference type="AlphaFoldDB" id="A0A1F8FS53"/>
<comment type="caution">
    <text evidence="1">The sequence shown here is derived from an EMBL/GenBank/DDBJ whole genome shotgun (WGS) entry which is preliminary data.</text>
</comment>
<protein>
    <submittedName>
        <fullName evidence="1">Uncharacterized protein</fullName>
    </submittedName>
</protein>
<evidence type="ECO:0000313" key="1">
    <source>
        <dbReference type="EMBL" id="OGN15540.1"/>
    </source>
</evidence>
<proteinExistence type="predicted"/>
<evidence type="ECO:0000313" key="2">
    <source>
        <dbReference type="Proteomes" id="UP000176581"/>
    </source>
</evidence>
<organism evidence="1 2">
    <name type="scientific">Candidatus Yanofskybacteria bacterium RIFCSPHIGHO2_02_FULL_43_22</name>
    <dbReference type="NCBI Taxonomy" id="1802681"/>
    <lineage>
        <taxon>Bacteria</taxon>
        <taxon>Candidatus Yanofskyibacteriota</taxon>
    </lineage>
</organism>
<accession>A0A1F8FS53</accession>
<reference evidence="1 2" key="1">
    <citation type="journal article" date="2016" name="Nat. Commun.">
        <title>Thousands of microbial genomes shed light on interconnected biogeochemical processes in an aquifer system.</title>
        <authorList>
            <person name="Anantharaman K."/>
            <person name="Brown C.T."/>
            <person name="Hug L.A."/>
            <person name="Sharon I."/>
            <person name="Castelle C.J."/>
            <person name="Probst A.J."/>
            <person name="Thomas B.C."/>
            <person name="Singh A."/>
            <person name="Wilkins M.J."/>
            <person name="Karaoz U."/>
            <person name="Brodie E.L."/>
            <person name="Williams K.H."/>
            <person name="Hubbard S.S."/>
            <person name="Banfield J.F."/>
        </authorList>
    </citation>
    <scope>NUCLEOTIDE SEQUENCE [LARGE SCALE GENOMIC DNA]</scope>
</reference>
<gene>
    <name evidence="1" type="ORF">A3J47_00225</name>
</gene>
<sequence>MGRYSYGGKNEADDVKKIATSFLKKHGYFKGWLSGTITWTHGWSGNKSSVGISVSTLDNDNDGYLRINYTQTDRNTDEKKDFDYKIPLTTTPCRYGGKRYWFICPWYKNSVYCGKRVGTLYKDGDYFACRHCYNLTYSSRKQNRRYNLFPLFNVLTIEKKIDELHERIKRPYYAGRPTKRQRRLEMLYRQAGLSYQRYTKLK</sequence>
<name>A0A1F8FS53_9BACT</name>
<dbReference type="EMBL" id="MGJV01000008">
    <property type="protein sequence ID" value="OGN15540.1"/>
    <property type="molecule type" value="Genomic_DNA"/>
</dbReference>
<dbReference type="Proteomes" id="UP000176581">
    <property type="component" value="Unassembled WGS sequence"/>
</dbReference>